<feature type="domain" description="VWFA" evidence="2">
    <location>
        <begin position="670"/>
        <end position="802"/>
    </location>
</feature>
<dbReference type="SUPFAM" id="SSF52129">
    <property type="entry name" value="Caspase-like"/>
    <property type="match status" value="1"/>
</dbReference>
<sequence>MTELPNARRSRVLLIGAATYEDDGWEDIPGVAHNLYELRNELLGHDEHGRSVPSRARLLESPGAEEMKGKIRSAAGAARDLLLVYFSGHGHLHLDTRDDTTELYLVPSDCPRERVWERAVSYTWLRNTVRSSRARQVVLILDCCYSGQAHQVEEPSQGAFALLTSARARDDQDQGNGVGPTPFTQALLVALRALRRDRGQRAIVSELHARLGELARRDRRRAEASELSHPNDWEPGLTERRGGGEIVLSHVTAPRGADLPDRLFAVWLRLRSAWWRFRAWRWWPAAAAGAVVLALLAASLPWLAWDRWQDGRAAADRCSVPLQLRVLTTPEYQRPLSRVLAAFDVDDLDEELRDRARSIGSGHEDCRRVEVQVYGAPGAAVVDAFEHSADWASPGRPCAEEEPAEPCRELLRDVGPLPDAWLPASSATAERARSATRLRASRVELGEPVEIARVPAVLAAAGPLPDVERTGESLVTLLEAAGDVRGAAPQSSEAALAHGMTAGPGRLPEPEPVPDDAALLCSLRPGGPSPHLLLSESAMLPLVGDPPAACLPEGGWRATMRDLYTAYYPSDVPPLDLSFVPVRWRDADRDAVERQLAVALLGAWLAGEAGGDALRAEGFRRWRDGGYLRAPEQFNERPFVADLPRGEDVADADRAAAYLATVTDEAGPRDVVFVLDVSNSVLGPDGRLSTVRESLRQAIGTLTDEDRFAVLTTPATGDAPYGVALDLGPPTDDRTARALDALTEVRGDVLLQEPMAEAAELLTAGQRPDAAGLLVVITDDGHLTDARAALAATREEDTTLVVSVLDGGCDRPVVQALTTAATCLDNAVNQPVELAAKLRVLGEG</sequence>
<comment type="caution">
    <text evidence="3">The sequence shown here is derived from an EMBL/GenBank/DDBJ whole genome shotgun (WGS) entry which is preliminary data.</text>
</comment>
<dbReference type="InterPro" id="IPR002035">
    <property type="entry name" value="VWF_A"/>
</dbReference>
<dbReference type="InterPro" id="IPR036465">
    <property type="entry name" value="vWFA_dom_sf"/>
</dbReference>
<keyword evidence="1" id="KW-0812">Transmembrane</keyword>
<keyword evidence="1" id="KW-1133">Transmembrane helix</keyword>
<keyword evidence="1" id="KW-0472">Membrane</keyword>
<feature type="transmembrane region" description="Helical" evidence="1">
    <location>
        <begin position="282"/>
        <end position="305"/>
    </location>
</feature>
<dbReference type="RefSeq" id="WP_122183357.1">
    <property type="nucleotide sequence ID" value="NZ_RFFJ01000036.1"/>
</dbReference>
<evidence type="ECO:0000313" key="4">
    <source>
        <dbReference type="Proteomes" id="UP000278673"/>
    </source>
</evidence>
<dbReference type="NCBIfam" id="NF047832">
    <property type="entry name" value="caspase_w_EACC1"/>
    <property type="match status" value="1"/>
</dbReference>
<dbReference type="SUPFAM" id="SSF53300">
    <property type="entry name" value="vWA-like"/>
    <property type="match status" value="1"/>
</dbReference>
<dbReference type="Gene3D" id="3.40.50.410">
    <property type="entry name" value="von Willebrand factor, type A domain"/>
    <property type="match status" value="1"/>
</dbReference>
<name>A0A3M2LXV2_9ACTN</name>
<dbReference type="PROSITE" id="PS50234">
    <property type="entry name" value="VWFA"/>
    <property type="match status" value="1"/>
</dbReference>
<evidence type="ECO:0000313" key="3">
    <source>
        <dbReference type="EMBL" id="RMI42344.1"/>
    </source>
</evidence>
<keyword evidence="4" id="KW-1185">Reference proteome</keyword>
<reference evidence="3 4" key="1">
    <citation type="submission" date="2018-10" db="EMBL/GenBank/DDBJ databases">
        <title>Isolation, diversity and antifungal activity of actinobacteria from wheat.</title>
        <authorList>
            <person name="Han C."/>
        </authorList>
    </citation>
    <scope>NUCLEOTIDE SEQUENCE [LARGE SCALE GENOMIC DNA]</scope>
    <source>
        <strain evidence="3 4">NEAU-YY642</strain>
    </source>
</reference>
<evidence type="ECO:0000256" key="1">
    <source>
        <dbReference type="SAM" id="Phobius"/>
    </source>
</evidence>
<dbReference type="InterPro" id="IPR011600">
    <property type="entry name" value="Pept_C14_caspase"/>
</dbReference>
<proteinExistence type="predicted"/>
<dbReference type="Proteomes" id="UP000278673">
    <property type="component" value="Unassembled WGS sequence"/>
</dbReference>
<dbReference type="GO" id="GO:0004197">
    <property type="term" value="F:cysteine-type endopeptidase activity"/>
    <property type="evidence" value="ECO:0007669"/>
    <property type="project" value="InterPro"/>
</dbReference>
<evidence type="ECO:0000259" key="2">
    <source>
        <dbReference type="PROSITE" id="PS50234"/>
    </source>
</evidence>
<dbReference type="SMART" id="SM00327">
    <property type="entry name" value="VWA"/>
    <property type="match status" value="1"/>
</dbReference>
<dbReference type="Gene3D" id="3.40.50.1460">
    <property type="match status" value="1"/>
</dbReference>
<gene>
    <name evidence="3" type="ORF">EBN88_09425</name>
</gene>
<protein>
    <submittedName>
        <fullName evidence="3">VWA domain-containing protein</fullName>
    </submittedName>
</protein>
<dbReference type="Pfam" id="PF00092">
    <property type="entry name" value="VWA"/>
    <property type="match status" value="1"/>
</dbReference>
<dbReference type="CDD" id="cd00198">
    <property type="entry name" value="vWFA"/>
    <property type="match status" value="1"/>
</dbReference>
<dbReference type="Pfam" id="PF00656">
    <property type="entry name" value="Peptidase_C14"/>
    <property type="match status" value="1"/>
</dbReference>
<dbReference type="InterPro" id="IPR029030">
    <property type="entry name" value="Caspase-like_dom_sf"/>
</dbReference>
<dbReference type="EMBL" id="RFFJ01000036">
    <property type="protein sequence ID" value="RMI42344.1"/>
    <property type="molecule type" value="Genomic_DNA"/>
</dbReference>
<dbReference type="GO" id="GO:0006508">
    <property type="term" value="P:proteolysis"/>
    <property type="evidence" value="ECO:0007669"/>
    <property type="project" value="InterPro"/>
</dbReference>
<accession>A0A3M2LXV2</accession>
<organism evidence="3 4">
    <name type="scientific">Streptomyces triticirhizae</name>
    <dbReference type="NCBI Taxonomy" id="2483353"/>
    <lineage>
        <taxon>Bacteria</taxon>
        <taxon>Bacillati</taxon>
        <taxon>Actinomycetota</taxon>
        <taxon>Actinomycetes</taxon>
        <taxon>Kitasatosporales</taxon>
        <taxon>Streptomycetaceae</taxon>
        <taxon>Streptomyces</taxon>
    </lineage>
</organism>
<dbReference type="AlphaFoldDB" id="A0A3M2LXV2"/>